<dbReference type="EMBL" id="FNIR01000014">
    <property type="protein sequence ID" value="SDP46935.1"/>
    <property type="molecule type" value="Genomic_DNA"/>
</dbReference>
<name>A0A1H0SZH9_9ACTN</name>
<organism evidence="1 2">
    <name type="scientific">Klenkia soli</name>
    <dbReference type="NCBI Taxonomy" id="1052260"/>
    <lineage>
        <taxon>Bacteria</taxon>
        <taxon>Bacillati</taxon>
        <taxon>Actinomycetota</taxon>
        <taxon>Actinomycetes</taxon>
        <taxon>Geodermatophilales</taxon>
        <taxon>Geodermatophilaceae</taxon>
        <taxon>Klenkia</taxon>
    </lineage>
</organism>
<dbReference type="AlphaFoldDB" id="A0A1H0SZH9"/>
<reference evidence="2" key="1">
    <citation type="submission" date="2016-10" db="EMBL/GenBank/DDBJ databases">
        <authorList>
            <person name="Varghese N."/>
            <person name="Submissions S."/>
        </authorList>
    </citation>
    <scope>NUCLEOTIDE SEQUENCE [LARGE SCALE GENOMIC DNA]</scope>
    <source>
        <strain evidence="2">DSM 45843</strain>
    </source>
</reference>
<protein>
    <submittedName>
        <fullName evidence="1">Uncharacterized protein</fullName>
    </submittedName>
</protein>
<gene>
    <name evidence="1" type="ORF">SAMN05660199_03972</name>
</gene>
<dbReference type="STRING" id="1052260.SAMN05660199_03972"/>
<evidence type="ECO:0000313" key="2">
    <source>
        <dbReference type="Proteomes" id="UP000199088"/>
    </source>
</evidence>
<dbReference type="Proteomes" id="UP000199088">
    <property type="component" value="Unassembled WGS sequence"/>
</dbReference>
<evidence type="ECO:0000313" key="1">
    <source>
        <dbReference type="EMBL" id="SDP46935.1"/>
    </source>
</evidence>
<proteinExistence type="predicted"/>
<accession>A0A1H0SZH9</accession>
<sequence length="59" mass="6548">MTSSTTRRPRPELDVLRDDDGCACGPRCTLSGPCLETALADERFGLWIRESRPVLRLAS</sequence>
<keyword evidence="2" id="KW-1185">Reference proteome</keyword>